<dbReference type="PANTHER" id="PTHR19328">
    <property type="entry name" value="HEDGEHOG-INTERACTING PROTEIN"/>
    <property type="match status" value="1"/>
</dbReference>
<organism evidence="2 3">
    <name type="scientific">Candidatus Gottesmanbacteria bacterium RIFCSPHIGHO2_02_FULL_39_11</name>
    <dbReference type="NCBI Taxonomy" id="1798382"/>
    <lineage>
        <taxon>Bacteria</taxon>
        <taxon>Candidatus Gottesmaniibacteriota</taxon>
    </lineage>
</organism>
<evidence type="ECO:0000313" key="2">
    <source>
        <dbReference type="EMBL" id="OGG14068.1"/>
    </source>
</evidence>
<dbReference type="Pfam" id="PF07995">
    <property type="entry name" value="GSDH"/>
    <property type="match status" value="1"/>
</dbReference>
<accession>A0A1F5ZNP9</accession>
<evidence type="ECO:0000259" key="1">
    <source>
        <dbReference type="Pfam" id="PF07995"/>
    </source>
</evidence>
<protein>
    <recommendedName>
        <fullName evidence="1">Glucose/Sorbosone dehydrogenase domain-containing protein</fullName>
    </recommendedName>
</protein>
<reference evidence="2 3" key="1">
    <citation type="journal article" date="2016" name="Nat. Commun.">
        <title>Thousands of microbial genomes shed light on interconnected biogeochemical processes in an aquifer system.</title>
        <authorList>
            <person name="Anantharaman K."/>
            <person name="Brown C.T."/>
            <person name="Hug L.A."/>
            <person name="Sharon I."/>
            <person name="Castelle C.J."/>
            <person name="Probst A.J."/>
            <person name="Thomas B.C."/>
            <person name="Singh A."/>
            <person name="Wilkins M.J."/>
            <person name="Karaoz U."/>
            <person name="Brodie E.L."/>
            <person name="Williams K.H."/>
            <person name="Hubbard S.S."/>
            <person name="Banfield J.F."/>
        </authorList>
    </citation>
    <scope>NUCLEOTIDE SEQUENCE [LARGE SCALE GENOMIC DNA]</scope>
</reference>
<sequence length="325" mass="35601">MVFTSSDRILVTERNGNIREIVSGNLNPNPLYVFKEVSPKGEAGLMSIGLSPEYKSDKLVYVCVSYAKNNKLVNKVAKLKDEGDTLAVDKIIRDDIPAASSHAGCAVRFGPDKMLYVTTGDATDKNLSQDKNSLAGKILRMDKDGGIPTDNPFPESYIYAYGLRNTQGLDWNPQNGEIYAVDHGPSGFDGPGGGDEINHIKKGHNYGWPLVSHEETREGTVPPLVQYTPAIAPASLVFYTGDAFPDFKNNAFVGMLKGEGILRIIFSESDPDKIIYKEKLPEVSVGRVRDVIEGPDGYIYFTTSNRDGRGTVQSGDDKVYRIVPN</sequence>
<comment type="caution">
    <text evidence="2">The sequence shown here is derived from an EMBL/GenBank/DDBJ whole genome shotgun (WGS) entry which is preliminary data.</text>
</comment>
<dbReference type="InterPro" id="IPR011041">
    <property type="entry name" value="Quinoprot_gluc/sorb_DH_b-prop"/>
</dbReference>
<dbReference type="PANTHER" id="PTHR19328:SF13">
    <property type="entry name" value="HIPL1 PROTEIN"/>
    <property type="match status" value="1"/>
</dbReference>
<dbReference type="SUPFAM" id="SSF50952">
    <property type="entry name" value="Soluble quinoprotein glucose dehydrogenase"/>
    <property type="match status" value="1"/>
</dbReference>
<dbReference type="Gene3D" id="2.120.10.30">
    <property type="entry name" value="TolB, C-terminal domain"/>
    <property type="match status" value="1"/>
</dbReference>
<dbReference type="InterPro" id="IPR012938">
    <property type="entry name" value="Glc/Sorbosone_DH"/>
</dbReference>
<proteinExistence type="predicted"/>
<dbReference type="EMBL" id="MFJL01000029">
    <property type="protein sequence ID" value="OGG14068.1"/>
    <property type="molecule type" value="Genomic_DNA"/>
</dbReference>
<dbReference type="STRING" id="1798382.A3D77_00855"/>
<name>A0A1F5ZNP9_9BACT</name>
<evidence type="ECO:0000313" key="3">
    <source>
        <dbReference type="Proteomes" id="UP000176923"/>
    </source>
</evidence>
<gene>
    <name evidence="2" type="ORF">A3D77_00855</name>
</gene>
<dbReference type="InterPro" id="IPR011042">
    <property type="entry name" value="6-blade_b-propeller_TolB-like"/>
</dbReference>
<feature type="domain" description="Glucose/Sorbosone dehydrogenase" evidence="1">
    <location>
        <begin position="1"/>
        <end position="309"/>
    </location>
</feature>
<dbReference type="Proteomes" id="UP000176923">
    <property type="component" value="Unassembled WGS sequence"/>
</dbReference>
<dbReference type="AlphaFoldDB" id="A0A1F5ZNP9"/>